<feature type="region of interest" description="Disordered" evidence="1">
    <location>
        <begin position="301"/>
        <end position="337"/>
    </location>
</feature>
<evidence type="ECO:0000313" key="2">
    <source>
        <dbReference type="EMBL" id="KAG7454137.1"/>
    </source>
</evidence>
<evidence type="ECO:0000256" key="1">
    <source>
        <dbReference type="SAM" id="MobiDB-lite"/>
    </source>
</evidence>
<comment type="caution">
    <text evidence="2">The sequence shown here is derived from an EMBL/GenBank/DDBJ whole genome shotgun (WGS) entry which is preliminary data.</text>
</comment>
<dbReference type="EMBL" id="JAGKHQ010001652">
    <property type="protein sequence ID" value="KAG7454137.1"/>
    <property type="molecule type" value="Genomic_DNA"/>
</dbReference>
<dbReference type="PANTHER" id="PTHR28601:SF1">
    <property type="entry name" value="COILED-COIL DOMAIN-CONTAINING PROTEIN 24"/>
    <property type="match status" value="1"/>
</dbReference>
<organism evidence="2 3">
    <name type="scientific">Solea senegalensis</name>
    <name type="common">Senegalese sole</name>
    <dbReference type="NCBI Taxonomy" id="28829"/>
    <lineage>
        <taxon>Eukaryota</taxon>
        <taxon>Metazoa</taxon>
        <taxon>Chordata</taxon>
        <taxon>Craniata</taxon>
        <taxon>Vertebrata</taxon>
        <taxon>Euteleostomi</taxon>
        <taxon>Actinopterygii</taxon>
        <taxon>Neopterygii</taxon>
        <taxon>Teleostei</taxon>
        <taxon>Neoteleostei</taxon>
        <taxon>Acanthomorphata</taxon>
        <taxon>Carangaria</taxon>
        <taxon>Pleuronectiformes</taxon>
        <taxon>Pleuronectoidei</taxon>
        <taxon>Soleidae</taxon>
        <taxon>Solea</taxon>
    </lineage>
</organism>
<feature type="compositionally biased region" description="Basic and acidic residues" evidence="1">
    <location>
        <begin position="388"/>
        <end position="397"/>
    </location>
</feature>
<sequence length="627" mass="69828">MFTLDTTASLDTCEIDIHMQPPDESQLWCHSPGPSLWKLIAEYVPESELSKIYTALGHVVVDMYTEVHNEAEMWYKMWQESQRGGQNSSRTGTPLSSLTDPPAIKELVRAEVKMLLQTLRERANRGGRDGEELLLRYKPETVSYALGHLDSSNGDCISRGDTDNGSRPSSRCSVRSCAEDEIEAVRDKLNITDIDQVVDHLKSVLVEECEMLNGLVRFFKRNIKQRCRSQSECEISEPSLAELRELRGVIQDELELYPSSLAASPHSLPVKEMKTRFRLSAGQKASDETLQSLHSSLVLRPHPPSPLCLPKPRPPVGPRLTKTSASSKPVLPPSLSRTYSQHSTVLSSKLSRTPICSKLTTLGQVNSHSPLISGQIMVKSKHHCGLSPERDSTDLHHRPWTSSPRFQTQPQRNLPFLSGDDPSSHHSIIHSLSSECDPSAQRERQSFSVSNSTNNSIPTSLIPALCHMSGFRNSSIDHSGSTTGESEMLNGQRKCTGIVSSLQEDNDRAKTISERSHYFVMSEPGSPSDRESKSHIDGNKSSHFRKDLIQQQSLRSCCLTDLSSHHSDSGYEQEQAKCSQSLPVQLSGKYVTFPKRQVKGKPTRVHEAQTESINMFYQPVPPSRVST</sequence>
<name>A0AAV6PC84_SOLSE</name>
<protein>
    <recommendedName>
        <fullName evidence="4">Coiled-coil domain-containing protein 24</fullName>
    </recommendedName>
</protein>
<gene>
    <name evidence="2" type="ORF">JOB18_011712</name>
</gene>
<dbReference type="Pfam" id="PF15669">
    <property type="entry name" value="CCDC24"/>
    <property type="match status" value="1"/>
</dbReference>
<feature type="region of interest" description="Disordered" evidence="1">
    <location>
        <begin position="384"/>
        <end position="454"/>
    </location>
</feature>
<accession>A0AAV6PC84</accession>
<feature type="compositionally biased region" description="Basic and acidic residues" evidence="1">
    <location>
        <begin position="505"/>
        <end position="517"/>
    </location>
</feature>
<feature type="compositionally biased region" description="Low complexity" evidence="1">
    <location>
        <begin position="425"/>
        <end position="434"/>
    </location>
</feature>
<proteinExistence type="predicted"/>
<keyword evidence="3" id="KW-1185">Reference proteome</keyword>
<feature type="compositionally biased region" description="Pro residues" evidence="1">
    <location>
        <begin position="301"/>
        <end position="317"/>
    </location>
</feature>
<feature type="compositionally biased region" description="Polar residues" evidence="1">
    <location>
        <begin position="400"/>
        <end position="412"/>
    </location>
</feature>
<dbReference type="InterPro" id="IPR031367">
    <property type="entry name" value="CCDC24"/>
</dbReference>
<evidence type="ECO:0008006" key="4">
    <source>
        <dbReference type="Google" id="ProtNLM"/>
    </source>
</evidence>
<feature type="region of interest" description="Disordered" evidence="1">
    <location>
        <begin position="501"/>
        <end position="545"/>
    </location>
</feature>
<dbReference type="AlphaFoldDB" id="A0AAV6PC84"/>
<feature type="compositionally biased region" description="Basic and acidic residues" evidence="1">
    <location>
        <begin position="528"/>
        <end position="545"/>
    </location>
</feature>
<dbReference type="PANTHER" id="PTHR28601">
    <property type="entry name" value="COILED-COIL DOMAIN-CONTAINING PROTEIN 24"/>
    <property type="match status" value="1"/>
</dbReference>
<evidence type="ECO:0000313" key="3">
    <source>
        <dbReference type="Proteomes" id="UP000693946"/>
    </source>
</evidence>
<reference evidence="2 3" key="1">
    <citation type="journal article" date="2021" name="Sci. Rep.">
        <title>Chromosome anchoring in Senegalese sole (Solea senegalensis) reveals sex-associated markers and genome rearrangements in flatfish.</title>
        <authorList>
            <person name="Guerrero-Cozar I."/>
            <person name="Gomez-Garrido J."/>
            <person name="Berbel C."/>
            <person name="Martinez-Blanch J.F."/>
            <person name="Alioto T."/>
            <person name="Claros M.G."/>
            <person name="Gagnaire P.A."/>
            <person name="Manchado M."/>
        </authorList>
    </citation>
    <scope>NUCLEOTIDE SEQUENCE [LARGE SCALE GENOMIC DNA]</scope>
    <source>
        <strain evidence="2">Sse05_10M</strain>
    </source>
</reference>
<dbReference type="Proteomes" id="UP000693946">
    <property type="component" value="Unassembled WGS sequence"/>
</dbReference>